<accession>A0A6A6U5F7</accession>
<name>A0A6A6U5F7_9PEZI</name>
<gene>
    <name evidence="1" type="ORF">BT63DRAFT_416742</name>
</gene>
<evidence type="ECO:0000313" key="1">
    <source>
        <dbReference type="EMBL" id="KAF2666358.1"/>
    </source>
</evidence>
<dbReference type="Proteomes" id="UP000799302">
    <property type="component" value="Unassembled WGS sequence"/>
</dbReference>
<sequence length="367" mass="40914">MSPFAYTTVCSSDAHLEPIIVLATTLRTHKSYLPFIILLPPGLSTTTEDALRAESQALQITIEHVGDTLRKRHSYTQTKLPRGLPSLYMFASPLWEYETVCYLAPNSIILRSGLDLIFQEAQLPSDNWLGATPACICLLSTSPSSAKGKRVVHPSADNSSEPPKCPYAKPRVERKASFGWYMPPSPQSTTSEAASDALDPGLLIFYPGERLWHTVLSATVAAIVGGVETPREADLLNGLFREKWQVLPESYFGGGFTCRERGWLDENKRVTCVVGVVGEGEGVLRRVYEGVLERIKRRERSVVMPLREGEVQRRSVFEDKFTFAFLQSSDSQVTNLSQSTTYDFSQQQTVQTALFLHYRSLYAAYAS</sequence>
<keyword evidence="2" id="KW-1185">Reference proteome</keyword>
<reference evidence="1" key="1">
    <citation type="journal article" date="2020" name="Stud. Mycol.">
        <title>101 Dothideomycetes genomes: a test case for predicting lifestyles and emergence of pathogens.</title>
        <authorList>
            <person name="Haridas S."/>
            <person name="Albert R."/>
            <person name="Binder M."/>
            <person name="Bloem J."/>
            <person name="Labutti K."/>
            <person name="Salamov A."/>
            <person name="Andreopoulos B."/>
            <person name="Baker S."/>
            <person name="Barry K."/>
            <person name="Bills G."/>
            <person name="Bluhm B."/>
            <person name="Cannon C."/>
            <person name="Castanera R."/>
            <person name="Culley D."/>
            <person name="Daum C."/>
            <person name="Ezra D."/>
            <person name="Gonzalez J."/>
            <person name="Henrissat B."/>
            <person name="Kuo A."/>
            <person name="Liang C."/>
            <person name="Lipzen A."/>
            <person name="Lutzoni F."/>
            <person name="Magnuson J."/>
            <person name="Mondo S."/>
            <person name="Nolan M."/>
            <person name="Ohm R."/>
            <person name="Pangilinan J."/>
            <person name="Park H.-J."/>
            <person name="Ramirez L."/>
            <person name="Alfaro M."/>
            <person name="Sun H."/>
            <person name="Tritt A."/>
            <person name="Yoshinaga Y."/>
            <person name="Zwiers L.-H."/>
            <person name="Turgeon B."/>
            <person name="Goodwin S."/>
            <person name="Spatafora J."/>
            <person name="Crous P."/>
            <person name="Grigoriev I."/>
        </authorList>
    </citation>
    <scope>NUCLEOTIDE SEQUENCE</scope>
    <source>
        <strain evidence="1">CBS 115976</strain>
    </source>
</reference>
<dbReference type="InterPro" id="IPR029044">
    <property type="entry name" value="Nucleotide-diphossugar_trans"/>
</dbReference>
<dbReference type="EMBL" id="MU004239">
    <property type="protein sequence ID" value="KAF2666358.1"/>
    <property type="molecule type" value="Genomic_DNA"/>
</dbReference>
<proteinExistence type="predicted"/>
<organism evidence="1 2">
    <name type="scientific">Microthyrium microscopicum</name>
    <dbReference type="NCBI Taxonomy" id="703497"/>
    <lineage>
        <taxon>Eukaryota</taxon>
        <taxon>Fungi</taxon>
        <taxon>Dikarya</taxon>
        <taxon>Ascomycota</taxon>
        <taxon>Pezizomycotina</taxon>
        <taxon>Dothideomycetes</taxon>
        <taxon>Dothideomycetes incertae sedis</taxon>
        <taxon>Microthyriales</taxon>
        <taxon>Microthyriaceae</taxon>
        <taxon>Microthyrium</taxon>
    </lineage>
</organism>
<evidence type="ECO:0000313" key="2">
    <source>
        <dbReference type="Proteomes" id="UP000799302"/>
    </source>
</evidence>
<dbReference type="AlphaFoldDB" id="A0A6A6U5F7"/>
<dbReference type="SUPFAM" id="SSF53448">
    <property type="entry name" value="Nucleotide-diphospho-sugar transferases"/>
    <property type="match status" value="1"/>
</dbReference>
<protein>
    <submittedName>
        <fullName evidence="1">Uncharacterized protein</fullName>
    </submittedName>
</protein>
<dbReference type="Gene3D" id="3.90.550.10">
    <property type="entry name" value="Spore Coat Polysaccharide Biosynthesis Protein SpsA, Chain A"/>
    <property type="match status" value="1"/>
</dbReference>